<feature type="transmembrane region" description="Helical" evidence="7">
    <location>
        <begin position="748"/>
        <end position="768"/>
    </location>
</feature>
<evidence type="ECO:0000256" key="5">
    <source>
        <dbReference type="ARBA" id="ARBA00023136"/>
    </source>
</evidence>
<feature type="domain" description="MacB-like periplasmic core" evidence="9">
    <location>
        <begin position="426"/>
        <end position="588"/>
    </location>
</feature>
<reference evidence="10 11" key="1">
    <citation type="submission" date="2017-10" db="EMBL/GenBank/DDBJ databases">
        <title>Paenichitinophaga pekingensis gen. nov., sp. nov., isolated from activated sludge.</title>
        <authorList>
            <person name="Jin D."/>
            <person name="Kong X."/>
            <person name="Deng Y."/>
            <person name="Bai Z."/>
        </authorList>
    </citation>
    <scope>NUCLEOTIDE SEQUENCE [LARGE SCALE GENOMIC DNA]</scope>
    <source>
        <strain evidence="10 11">13</strain>
    </source>
</reference>
<feature type="transmembrane region" description="Helical" evidence="7">
    <location>
        <begin position="373"/>
        <end position="395"/>
    </location>
</feature>
<dbReference type="PANTHER" id="PTHR30572">
    <property type="entry name" value="MEMBRANE COMPONENT OF TRANSPORTER-RELATED"/>
    <property type="match status" value="1"/>
</dbReference>
<evidence type="ECO:0000313" key="10">
    <source>
        <dbReference type="EMBL" id="ATL48166.1"/>
    </source>
</evidence>
<evidence type="ECO:0000256" key="3">
    <source>
        <dbReference type="ARBA" id="ARBA00022692"/>
    </source>
</evidence>
<evidence type="ECO:0000259" key="9">
    <source>
        <dbReference type="Pfam" id="PF12704"/>
    </source>
</evidence>
<dbReference type="EMBL" id="CP023777">
    <property type="protein sequence ID" value="ATL48166.1"/>
    <property type="molecule type" value="Genomic_DNA"/>
</dbReference>
<feature type="transmembrane region" description="Helical" evidence="7">
    <location>
        <begin position="282"/>
        <end position="301"/>
    </location>
</feature>
<feature type="transmembrane region" description="Helical" evidence="7">
    <location>
        <begin position="416"/>
        <end position="440"/>
    </location>
</feature>
<name>A0A291QW23_9BACT</name>
<evidence type="ECO:0000259" key="8">
    <source>
        <dbReference type="Pfam" id="PF02687"/>
    </source>
</evidence>
<dbReference type="GO" id="GO:0022857">
    <property type="term" value="F:transmembrane transporter activity"/>
    <property type="evidence" value="ECO:0007669"/>
    <property type="project" value="TreeGrafter"/>
</dbReference>
<protein>
    <submittedName>
        <fullName evidence="10">Transporter permease</fullName>
    </submittedName>
</protein>
<feature type="transmembrane region" description="Helical" evidence="7">
    <location>
        <begin position="665"/>
        <end position="686"/>
    </location>
</feature>
<gene>
    <name evidence="10" type="ORF">COR50_13890</name>
</gene>
<dbReference type="Pfam" id="PF12704">
    <property type="entry name" value="MacB_PCD"/>
    <property type="match status" value="2"/>
</dbReference>
<dbReference type="KEGG" id="cbae:COR50_13890"/>
<dbReference type="Proteomes" id="UP000220133">
    <property type="component" value="Chromosome"/>
</dbReference>
<keyword evidence="5 7" id="KW-0472">Membrane</keyword>
<keyword evidence="3 7" id="KW-0812">Transmembrane</keyword>
<evidence type="ECO:0000313" key="11">
    <source>
        <dbReference type="Proteomes" id="UP000220133"/>
    </source>
</evidence>
<dbReference type="AlphaFoldDB" id="A0A291QW23"/>
<dbReference type="RefSeq" id="WP_098194543.1">
    <property type="nucleotide sequence ID" value="NZ_CP023777.1"/>
</dbReference>
<feature type="transmembrane region" description="Helical" evidence="7">
    <location>
        <begin position="330"/>
        <end position="353"/>
    </location>
</feature>
<dbReference type="Pfam" id="PF02687">
    <property type="entry name" value="FtsX"/>
    <property type="match status" value="2"/>
</dbReference>
<organism evidence="10 11">
    <name type="scientific">Chitinophaga caeni</name>
    <dbReference type="NCBI Taxonomy" id="2029983"/>
    <lineage>
        <taxon>Bacteria</taxon>
        <taxon>Pseudomonadati</taxon>
        <taxon>Bacteroidota</taxon>
        <taxon>Chitinophagia</taxon>
        <taxon>Chitinophagales</taxon>
        <taxon>Chitinophagaceae</taxon>
        <taxon>Chitinophaga</taxon>
    </lineage>
</organism>
<accession>A0A291QW23</accession>
<feature type="domain" description="ABC3 transporter permease C-terminal" evidence="8">
    <location>
        <begin position="286"/>
        <end position="399"/>
    </location>
</feature>
<keyword evidence="4 7" id="KW-1133">Transmembrane helix</keyword>
<feature type="transmembrane region" description="Helical" evidence="7">
    <location>
        <begin position="20"/>
        <end position="41"/>
    </location>
</feature>
<dbReference type="InterPro" id="IPR050250">
    <property type="entry name" value="Macrolide_Exporter_MacB"/>
</dbReference>
<comment type="similarity">
    <text evidence="6">Belongs to the ABC-4 integral membrane protein family.</text>
</comment>
<evidence type="ECO:0000256" key="1">
    <source>
        <dbReference type="ARBA" id="ARBA00004651"/>
    </source>
</evidence>
<evidence type="ECO:0000256" key="4">
    <source>
        <dbReference type="ARBA" id="ARBA00022989"/>
    </source>
</evidence>
<dbReference type="InterPro" id="IPR025857">
    <property type="entry name" value="MacB_PCD"/>
</dbReference>
<dbReference type="OrthoDB" id="5933722at2"/>
<dbReference type="InterPro" id="IPR003838">
    <property type="entry name" value="ABC3_permease_C"/>
</dbReference>
<feature type="domain" description="MacB-like periplasmic core" evidence="9">
    <location>
        <begin position="21"/>
        <end position="240"/>
    </location>
</feature>
<evidence type="ECO:0000256" key="7">
    <source>
        <dbReference type="SAM" id="Phobius"/>
    </source>
</evidence>
<sequence length="785" mass="88546">MWHHHLLVFYRNALRFKRTFIVNLLGLSSGLACALLIYFWIQDELHMDHFLEDEDRIYTVMENHHQTNRIMTVEASPGILAEALREEIPEIEDAVQIVPEFYSAAFTLSYGEQNIKGKGEYAGKSFFDIFSLNLITGNRETALQENNIIVLSRNMATRLFGSPQAAMGKAIQLNHDKSLAVRGVFEDLPSNADSKFDFLLPYQMFIDRGVFIHWDNHNTQTLVKLKEGTDINKVNAKIENFIKGKFPESLVTLFLKPYAERYLYGTYKDGKLADGRIEYVRLFGWIAIFILLIACINFMNLSTAKATQRIKEISVKKAIGASRKTIMQQYFLESLLLACVALFVAVLIVKIFLPTFNEITGKDLHLRFSISNMALMLGITIGTGLLAGSYPAIYLSGFQPIAILRGSMLKIGGEKWARKSLVVLQFVLSIVLVVGVLVTYRQIRFIQEKHLGFDRSNVVFLNLDGELLKDGNHFISQAREIKGVEKAALSGGGVVSEYGTTIGVEWKGKQAGESVVFGQQGISYDFIEALGMELAQGRSFSRQFPTDSQGLIINQAAANAMHLDNPIGQEIQFWGEKKHIIGVVKDFNYASLHTPIYPWIFRFKGDRMPRAVVKIAKGQEQAVMPRIQKLYEDLNPGFPFEYNFLDVQYDQMYTSEIRVAILSRYFAGLAILISCLGLFGLSAYTAERRMKEISIRKILGSSKSNIVLLLTGEFTRLVVIAIILAIPLSYWISTNWLQTFEYHVHLDLLYFLAAAVTALLISWLTVGFQAMRAADSNPVKILNAN</sequence>
<evidence type="ECO:0000256" key="6">
    <source>
        <dbReference type="ARBA" id="ARBA00038076"/>
    </source>
</evidence>
<evidence type="ECO:0000256" key="2">
    <source>
        <dbReference type="ARBA" id="ARBA00022475"/>
    </source>
</evidence>
<dbReference type="PANTHER" id="PTHR30572:SF4">
    <property type="entry name" value="ABC TRANSPORTER PERMEASE YTRF"/>
    <property type="match status" value="1"/>
</dbReference>
<dbReference type="GO" id="GO:0005886">
    <property type="term" value="C:plasma membrane"/>
    <property type="evidence" value="ECO:0007669"/>
    <property type="project" value="UniProtKB-SubCell"/>
</dbReference>
<feature type="transmembrane region" description="Helical" evidence="7">
    <location>
        <begin position="706"/>
        <end position="728"/>
    </location>
</feature>
<keyword evidence="11" id="KW-1185">Reference proteome</keyword>
<comment type="subcellular location">
    <subcellularLocation>
        <location evidence="1">Cell membrane</location>
        <topology evidence="1">Multi-pass membrane protein</topology>
    </subcellularLocation>
</comment>
<keyword evidence="2" id="KW-1003">Cell membrane</keyword>
<feature type="domain" description="ABC3 transporter permease C-terminal" evidence="8">
    <location>
        <begin position="666"/>
        <end position="778"/>
    </location>
</feature>
<proteinExistence type="inferred from homology"/>